<evidence type="ECO:0000256" key="6">
    <source>
        <dbReference type="ARBA" id="ARBA00022792"/>
    </source>
</evidence>
<keyword evidence="8 12" id="KW-1133">Transmembrane helix</keyword>
<evidence type="ECO:0000256" key="5">
    <source>
        <dbReference type="ARBA" id="ARBA00022692"/>
    </source>
</evidence>
<reference evidence="13 14" key="1">
    <citation type="journal article" date="2016" name="Genome Biol. Evol.">
        <title>Gene Family Evolution Reflects Adaptation to Soil Environmental Stressors in the Genome of the Collembolan Orchesella cincta.</title>
        <authorList>
            <person name="Faddeeva-Vakhrusheva A."/>
            <person name="Derks M.F."/>
            <person name="Anvar S.Y."/>
            <person name="Agamennone V."/>
            <person name="Suring W."/>
            <person name="Smit S."/>
            <person name="van Straalen N.M."/>
            <person name="Roelofs D."/>
        </authorList>
    </citation>
    <scope>NUCLEOTIDE SEQUENCE [LARGE SCALE GENOMIC DNA]</scope>
    <source>
        <tissue evidence="13">Mixed pool</tissue>
    </source>
</reference>
<dbReference type="STRING" id="48709.A0A1D2N733"/>
<name>A0A1D2N733_ORCCI</name>
<evidence type="ECO:0000256" key="3">
    <source>
        <dbReference type="ARBA" id="ARBA00010514"/>
    </source>
</evidence>
<comment type="similarity">
    <text evidence="3">Belongs to the cytochrome c oxidase VIIc family.</text>
</comment>
<dbReference type="EMBL" id="LJIJ01000174">
    <property type="protein sequence ID" value="ODN01057.1"/>
    <property type="molecule type" value="Genomic_DNA"/>
</dbReference>
<dbReference type="FunFam" id="4.10.49.10:FF:000001">
    <property type="entry name" value="Cytochrome c oxidase subunit 7C"/>
    <property type="match status" value="1"/>
</dbReference>
<evidence type="ECO:0000256" key="4">
    <source>
        <dbReference type="ARBA" id="ARBA00017004"/>
    </source>
</evidence>
<dbReference type="CDD" id="cd00929">
    <property type="entry name" value="Cyt_c_Oxidase_VIIc"/>
    <property type="match status" value="1"/>
</dbReference>
<comment type="pathway">
    <text evidence="2">Energy metabolism; oxidative phosphorylation.</text>
</comment>
<evidence type="ECO:0000256" key="7">
    <source>
        <dbReference type="ARBA" id="ARBA00022946"/>
    </source>
</evidence>
<evidence type="ECO:0000256" key="8">
    <source>
        <dbReference type="ARBA" id="ARBA00022989"/>
    </source>
</evidence>
<dbReference type="Pfam" id="PF02935">
    <property type="entry name" value="COX7C"/>
    <property type="match status" value="1"/>
</dbReference>
<dbReference type="AlphaFoldDB" id="A0A1D2N733"/>
<comment type="subcellular location">
    <subcellularLocation>
        <location evidence="1">Mitochondrion inner membrane</location>
        <topology evidence="1">Single-pass membrane protein</topology>
    </subcellularLocation>
</comment>
<dbReference type="OMA" id="SIENKWR"/>
<dbReference type="InterPro" id="IPR004202">
    <property type="entry name" value="COX7C/Cox8"/>
</dbReference>
<evidence type="ECO:0000256" key="11">
    <source>
        <dbReference type="ARBA" id="ARBA00031140"/>
    </source>
</evidence>
<dbReference type="PANTHER" id="PTHR13313:SF0">
    <property type="entry name" value="CYTOCHROME C OXIDASE SUBUNIT 7C, MITOCHONDRIAL"/>
    <property type="match status" value="1"/>
</dbReference>
<keyword evidence="5 12" id="KW-0812">Transmembrane</keyword>
<dbReference type="GO" id="GO:0045277">
    <property type="term" value="C:respiratory chain complex IV"/>
    <property type="evidence" value="ECO:0007669"/>
    <property type="project" value="InterPro"/>
</dbReference>
<keyword evidence="14" id="KW-1185">Reference proteome</keyword>
<dbReference type="OrthoDB" id="9974841at2759"/>
<evidence type="ECO:0000256" key="12">
    <source>
        <dbReference type="SAM" id="Phobius"/>
    </source>
</evidence>
<feature type="transmembrane region" description="Helical" evidence="12">
    <location>
        <begin position="45"/>
        <end position="64"/>
    </location>
</feature>
<dbReference type="SUPFAM" id="SSF81427">
    <property type="entry name" value="Mitochondrial cytochrome c oxidase subunit VIIc (aka VIIIa)"/>
    <property type="match status" value="1"/>
</dbReference>
<keyword evidence="6" id="KW-0999">Mitochondrion inner membrane</keyword>
<evidence type="ECO:0000256" key="1">
    <source>
        <dbReference type="ARBA" id="ARBA00004434"/>
    </source>
</evidence>
<evidence type="ECO:0000256" key="2">
    <source>
        <dbReference type="ARBA" id="ARBA00004673"/>
    </source>
</evidence>
<dbReference type="UniPathway" id="UPA00705"/>
<sequence>MIVARRAFQVRNFMTSALRRGGDHHDVGGVPGANLPFGVQNRWKLAVYMGAWLGSGFSVPFLLVRHQLKKK</sequence>
<dbReference type="GO" id="GO:0006123">
    <property type="term" value="P:mitochondrial electron transport, cytochrome c to oxygen"/>
    <property type="evidence" value="ECO:0007669"/>
    <property type="project" value="InterPro"/>
</dbReference>
<evidence type="ECO:0000256" key="10">
    <source>
        <dbReference type="ARBA" id="ARBA00023136"/>
    </source>
</evidence>
<dbReference type="Proteomes" id="UP000094527">
    <property type="component" value="Unassembled WGS sequence"/>
</dbReference>
<evidence type="ECO:0000313" key="13">
    <source>
        <dbReference type="EMBL" id="ODN01057.1"/>
    </source>
</evidence>
<dbReference type="PANTHER" id="PTHR13313">
    <property type="entry name" value="CYTOCHROME C OXIDASE SUBUNIT VIIC"/>
    <property type="match status" value="1"/>
</dbReference>
<accession>A0A1D2N733</accession>
<dbReference type="InterPro" id="IPR036636">
    <property type="entry name" value="COX7C/Cox8_sf"/>
</dbReference>
<dbReference type="GO" id="GO:0005743">
    <property type="term" value="C:mitochondrial inner membrane"/>
    <property type="evidence" value="ECO:0007669"/>
    <property type="project" value="UniProtKB-SubCell"/>
</dbReference>
<proteinExistence type="inferred from homology"/>
<protein>
    <recommendedName>
        <fullName evidence="4">Cytochrome c oxidase subunit 7C, mitochondrial</fullName>
    </recommendedName>
    <alternativeName>
        <fullName evidence="11">Cytochrome c oxidase polypeptide VIIc</fullName>
    </alternativeName>
</protein>
<comment type="caution">
    <text evidence="13">The sequence shown here is derived from an EMBL/GenBank/DDBJ whole genome shotgun (WGS) entry which is preliminary data.</text>
</comment>
<keyword evidence="10 12" id="KW-0472">Membrane</keyword>
<keyword evidence="7" id="KW-0809">Transit peptide</keyword>
<organism evidence="13 14">
    <name type="scientific">Orchesella cincta</name>
    <name type="common">Springtail</name>
    <name type="synonym">Podura cincta</name>
    <dbReference type="NCBI Taxonomy" id="48709"/>
    <lineage>
        <taxon>Eukaryota</taxon>
        <taxon>Metazoa</taxon>
        <taxon>Ecdysozoa</taxon>
        <taxon>Arthropoda</taxon>
        <taxon>Hexapoda</taxon>
        <taxon>Collembola</taxon>
        <taxon>Entomobryomorpha</taxon>
        <taxon>Entomobryoidea</taxon>
        <taxon>Orchesellidae</taxon>
        <taxon>Orchesellinae</taxon>
        <taxon>Orchesella</taxon>
    </lineage>
</organism>
<dbReference type="Gene3D" id="4.10.49.10">
    <property type="entry name" value="Cytochrome c oxidase subunit VIIc"/>
    <property type="match status" value="1"/>
</dbReference>
<evidence type="ECO:0000313" key="14">
    <source>
        <dbReference type="Proteomes" id="UP000094527"/>
    </source>
</evidence>
<gene>
    <name evidence="13" type="ORF">Ocin01_05630</name>
</gene>
<keyword evidence="9" id="KW-0496">Mitochondrion</keyword>
<evidence type="ECO:0000256" key="9">
    <source>
        <dbReference type="ARBA" id="ARBA00023128"/>
    </source>
</evidence>